<dbReference type="EMBL" id="JAFNEN010000235">
    <property type="protein sequence ID" value="KAG8188605.1"/>
    <property type="molecule type" value="Genomic_DNA"/>
</dbReference>
<feature type="region of interest" description="Disordered" evidence="8">
    <location>
        <begin position="2794"/>
        <end position="2841"/>
    </location>
</feature>
<dbReference type="InterPro" id="IPR036322">
    <property type="entry name" value="WD40_repeat_dom_sf"/>
</dbReference>
<feature type="region of interest" description="Disordered" evidence="8">
    <location>
        <begin position="1665"/>
        <end position="1686"/>
    </location>
</feature>
<dbReference type="Pfam" id="PF02207">
    <property type="entry name" value="zf-UBR"/>
    <property type="match status" value="1"/>
</dbReference>
<evidence type="ECO:0000256" key="3">
    <source>
        <dbReference type="ARBA" id="ARBA00022771"/>
    </source>
</evidence>
<keyword evidence="5" id="KW-0112">Calmodulin-binding</keyword>
<evidence type="ECO:0000256" key="1">
    <source>
        <dbReference type="ARBA" id="ARBA00009970"/>
    </source>
</evidence>
<dbReference type="Pfam" id="PF19423">
    <property type="entry name" value="E3_UBR4_N"/>
    <property type="match status" value="1"/>
</dbReference>
<feature type="compositionally biased region" description="Gly residues" evidence="8">
    <location>
        <begin position="2977"/>
        <end position="2987"/>
    </location>
</feature>
<accession>A0AAV6UWA1</accession>
<reference evidence="10 11" key="1">
    <citation type="journal article" date="2022" name="Nat. Ecol. Evol.">
        <title>A masculinizing supergene underlies an exaggerated male reproductive morph in a spider.</title>
        <authorList>
            <person name="Hendrickx F."/>
            <person name="De Corte Z."/>
            <person name="Sonet G."/>
            <person name="Van Belleghem S.M."/>
            <person name="Kostlbacher S."/>
            <person name="Vangestel C."/>
        </authorList>
    </citation>
    <scope>NUCLEOTIDE SEQUENCE [LARGE SCALE GENOMIC DNA]</scope>
    <source>
        <strain evidence="10">W744_W776</strain>
    </source>
</reference>
<feature type="compositionally biased region" description="Polar residues" evidence="8">
    <location>
        <begin position="3017"/>
        <end position="3031"/>
    </location>
</feature>
<feature type="compositionally biased region" description="Basic and acidic residues" evidence="8">
    <location>
        <begin position="2805"/>
        <end position="2816"/>
    </location>
</feature>
<evidence type="ECO:0000256" key="7">
    <source>
        <dbReference type="PROSITE-ProRule" id="PRU01388"/>
    </source>
</evidence>
<feature type="region of interest" description="UBR4 E3 catalytic module" evidence="7">
    <location>
        <begin position="4786"/>
        <end position="5249"/>
    </location>
</feature>
<dbReference type="Proteomes" id="UP000827092">
    <property type="component" value="Unassembled WGS sequence"/>
</dbReference>
<feature type="region of interest" description="Disordered" evidence="8">
    <location>
        <begin position="2934"/>
        <end position="3039"/>
    </location>
</feature>
<dbReference type="PANTHER" id="PTHR21725:SF1">
    <property type="entry name" value="E3 UBIQUITIN-PROTEIN LIGASE UBR4"/>
    <property type="match status" value="1"/>
</dbReference>
<dbReference type="SMART" id="SM00396">
    <property type="entry name" value="ZnF_UBR1"/>
    <property type="match status" value="1"/>
</dbReference>
<dbReference type="PROSITE" id="PS52043">
    <property type="entry name" value="UBR4_E3"/>
    <property type="match status" value="1"/>
</dbReference>
<dbReference type="InterPro" id="IPR003126">
    <property type="entry name" value="Znf_UBR"/>
</dbReference>
<evidence type="ECO:0000313" key="11">
    <source>
        <dbReference type="Proteomes" id="UP000827092"/>
    </source>
</evidence>
<feature type="zinc finger region" description="UBR-type" evidence="6">
    <location>
        <begin position="1687"/>
        <end position="1760"/>
    </location>
</feature>
<gene>
    <name evidence="10" type="ORF">JTE90_005960</name>
</gene>
<evidence type="ECO:0000256" key="4">
    <source>
        <dbReference type="ARBA" id="ARBA00022833"/>
    </source>
</evidence>
<feature type="region of interest" description="Disordered" evidence="8">
    <location>
        <begin position="1788"/>
        <end position="1823"/>
    </location>
</feature>
<dbReference type="SUPFAM" id="SSF50978">
    <property type="entry name" value="WD40 repeat-like"/>
    <property type="match status" value="1"/>
</dbReference>
<evidence type="ECO:0000256" key="5">
    <source>
        <dbReference type="ARBA" id="ARBA00022860"/>
    </source>
</evidence>
<evidence type="ECO:0000259" key="9">
    <source>
        <dbReference type="PROSITE" id="PS51157"/>
    </source>
</evidence>
<organism evidence="10 11">
    <name type="scientific">Oedothorax gibbosus</name>
    <dbReference type="NCBI Taxonomy" id="931172"/>
    <lineage>
        <taxon>Eukaryota</taxon>
        <taxon>Metazoa</taxon>
        <taxon>Ecdysozoa</taxon>
        <taxon>Arthropoda</taxon>
        <taxon>Chelicerata</taxon>
        <taxon>Arachnida</taxon>
        <taxon>Araneae</taxon>
        <taxon>Araneomorphae</taxon>
        <taxon>Entelegynae</taxon>
        <taxon>Araneoidea</taxon>
        <taxon>Linyphiidae</taxon>
        <taxon>Erigoninae</taxon>
        <taxon>Oedothorax</taxon>
    </lineage>
</organism>
<keyword evidence="3 7" id="KW-0863">Zinc-finger</keyword>
<comment type="similarity">
    <text evidence="1 7">Belongs to the UBR4 family.</text>
</comment>
<feature type="compositionally biased region" description="Basic and acidic residues" evidence="8">
    <location>
        <begin position="1811"/>
        <end position="1823"/>
    </location>
</feature>
<sequence>MATTEKEVDYAFREPSILLLISSQSVTNKYDVLQVIRSVIRRQQVFLEHEEEYENFFASYAALSAHYITSNAFYIPKSQVSVAAQACKILLQYFLQKLQNFSEQYCISQKQIVSIIYGLCNISKSQILSRSEVAMLTLVLKLAKDPPAFAIRSNEFQDGQDISKEPKRPRLDPSANILEQLMTPMLDSHNAPKQEGPLEVVDKDGDTTIIHIPDPGQECKALLLAKNKLTLQILSGVDVLLDTCLSLPSISQYVTKLQDSLSGKGLLLPASTADAVRISSSYKTLSCDVQIVSEALSLPVLEPLSEDRITKVMKITLSCLYASISVATANSILGLSGGPQMKGSNTKDDENENCAVSVVETSLEIYNTIADVICNSTRAGGYVLQNLHMIGSWIILGGLQYILNLNPSQLGERSKEPSSRGKVTPDQTPSKGKESAPATKPVILKIQQGFGVLSVALATHAISLMSNLLDDLRVEVGLNVIESMGTSSAATPEQFIVTDIIEQFSGWQRVQKLATTLNLTNLLFSLASVSYRKACMLKRIQKNPIDGDNFSTSDSNTYYEDDFSSSEDSSVETDDDSEPILGQWFEETLAPPDPSNAVVTPSAATNESDSTNGKNQQPQQNTPESCSLIPDKGEPNGYISLASKIFSFMNNFLVNFDTQCIKTFLRYNLGESQMIVLAGIIKDLDRETSRTDSGSICVYFGPVLGQLYEEFSQSLAKFIHNILATNMLSDNLQNVLLAQLGVSPWNEETWPLQVFSRTLSVLAQTLLLRQQREKDELRSDSEASCVLIWLRLLNTLKRAILTPSAFTSIDDGEDINVEHAQLLLFLFHNLHLMQKKGVLLMMAQTIMEVSSSVTSPLRDFQVLYIARVLLIFEYMMRNLYDAPPALIEQIQKNLFSFQTSSSSTEKDNTKKQTKMFFSCKDIEENYVKNLPPEESQGAVAKPKFFNLMSVDFSNQEVPKLDGFALSFILSSGDIIKYPSFYYSIQNLIYLASQCDMKDRVAADNLSFLGVCSVQYAMNIAWRLLLCLPPSVQSLESIATGTSALNDAECLHAIIWSSRASHKLFSGWMKDTLVKQGLTTQKAETLLRTVWKSACAVKFDIKVAKQLTTKLLEKIPSSPSEQCTKEQSPRLFDIFLIECAVAKVQVALDEYFSRPLSEGSNTEAKELAEEMLPIILQAIEMLSSCIRWNLLHQFAEMSTNAAQSTPAPNLKTLQAYNTVLRMASSGCSKVSTFTSAIADFLPQLLRSILGQWNSYTITTTAWRNDFANDIIPSESYIVSIQNAHMNCLSSQTKFTTNPNLKRLLHTLVRFAGDLIIWCPENNSSKEMIRVMLPLLLDATTESLGDYTTLALERLIGAPEGDDYLSFNYYEVLTQSYDLLINHSSKESDVDEHILHECLKFMEGLLDKSAGKKAMETFFTDDSDNDMVNILLSAANSNLSSVYGTRVLKFFSKLFQQKEKNPTDKTLEKLCSSLCKMSKLGKVDSATLQQWLGKVIFGGPTQPVEEGNSVQENRLLLQSLTSYIVKQNGAVAEKVAQTFLTAMIPMGSQILSPASEGIGFSELMVVMAILSGAGTGSGHYQLFQSTPAWLELCKKYLAQKDVLEKLEQNVTGGKHQIMMESCCYLLSYMADIVGALRYQHDKIAGISRTGTVSPPCDGELHHPEMDSDWAEDIGPDDEESAGEDSDEDSLCNKLCTFTITQKEFMNQHWYHCHTCKMIDGAGVCTICAKVCHKDHDVTYAKFGSFFCDCGEKKDGNCQALVKRNPKTSDNAVAPPASSAFTFGADSALPSSLRRRPSSPTSTIVPSISTEQSRVSENKKASEDTLKHKQNLAKQLEASRDVLLSFLSSTNIPTLVLELLQYLMPAISQSCQRNSPIGSSIRAQNALLELHTQDKVFEQSDQLMVPTLGSQEGAFENVRMNYSGEQGQTIRQLISSHMIRRVAMCCLASPQGKRQHLAVSHEKGKITLLQLSALLKQADSSKRKLTLTRLASAPVPFVVLSITGNPYNEDFLAVCGLKDCHILTFSGSGSVSDHLVLHPQLESGNYIIKAIWLPGSQTELALVTVDMVKIYDLSQDALSPQFFFLLPSEKIRDCCFIFSDDGQKHLVLMSSAGHIYYQPMVEESCAKHGPFYVTNILETKHPELKDSNGMIGGGGVSIYYSHTLQLLFFSYTQGKSFIAPLSRISSQLSQMFMIQMKNNSNNGNNSGNSKPSPQPLCQWSEVANHPGLILAQMQASNNPVILMVKPDTVLVQEIKFLTAKSKITDMVAIRHVITCGELRTTLILLCEDGSLRIYMANTDQTNYWLTPAFQPATAAAASSKPSKKKKAAKSGRPVGSVAFPVDFFEHCTAMNDVEFGGNDVLQVYNTQQIKHRLNSTGLYVASTKPAGFTIEVNNSDNSMVMVGARILVGNQDIQRAPSYIEIFGRSVQVNLTRNRWYDFPFSREESLTADKKLTLFFGASSDPSGVTMVDSVKIFGKTKEAFGWPDDNDDFTTQNVSGTASGTGTEAGVEVDGIPAAPLPLTPLDRLVSSSLELLDGCFSSGLSTDDKTHLKNSAVDLSTTMLTLPMPSVVHEHVKNLLSTLHSNRTTYCSHKDEALLQYVLQCLTASQEGKPTDELDGEALYRLIAITRGVAVARPSNLVRFAETHDSMTITDSTINESDINSSKLSQGSDENLPVGQLEKQGSGSLDSPQKTEHSGSAHFIVQLTDAFWHLHSMQPSNPAIAPVSFRGLVHVEATVHALVEVIHAFTACDMEHVPLATKLYVKLLLCEDTVVSFAAKQALIRVLRPRVRRRKVFIPSPPRCSTPGEIHESESTETRNHPQPQVPSQSQPSTSGQPQAQVSPQPELHDFQQELEQFEIVDGLDPMVLLPPDGAGSGVPNLEALIAGQGGFPLLDIPPDDDETMVELAIALSLQDQPEDQASGLSLQALSLVSQGSHNASSIEGGHYSDTTASAGASDDEGSTAATDGSTLRTSPAEQGGSAGSESGGSGVESIMGEHNVSGRSSAYGDNVPESIATGARSETSSVGIPSSTMPQGEEGLDVDTDVDTSFRLHNLRLILLEKMLEYFPQLNEVGGVRSIPFMQVILMLTSDLVGEEDKDCAALSKLLPTLVTALDMNNKDISKIAERTPSREVNLIVMRLLSIMMSRVKGSVKSVGESSSFCSSATALSLVSTNAIDYCLQVLKVLLDFWKGVQTEDKSSSITGNLLKSHPLSPPPDMSPFFLKQYVKGHANDVFEAYPQLLTEMVLRLPYQIKKIINSVPQSQTVVFSQSWFMYLCEYMMMQQTPFVRRQVRKLLLFICGSKDKYRQLRDFHALESHMKNVKEICNQGGFEEFSHKNTMLSLSYDSLINMIEHLKACSDIATSRTINWQKFCQKDETILPFLIHVSFLLDEGVSPIILQLLQCALCGAKAMQQQSVPGNSQPASSPSKQRKDKPDAYDEDASDPSKNDAVQCIALALQVNKFVEKSLLMHFMCAFLLESNSTSVRWQAHSLIFHLHKNSSASQEELLLDMMWKLWPKLPSFGRRAAQFVDLLGYFTLNMPQQDKDKDYIEKALDVLHQQNRLLMNHPNSNIYNSLQGLVEFDGYFLESEPCLVCNNPEVPYTNIKLSAIKVDSRFTTTTQIVKLIGSHTISKITLRIGDLKRNKMVHTLNIYYNNRSVQSVVELKNRPSIWNKAKKCTLAAGQTELKIEFPLPIVACNLMIEYADFYENIQASSETLQCPRCSASVPANPGVCGNCGENVFQCHKCRAINYDEKDPFLCNSCGFCKYAKFDYTITAKPCCAVDPIENEEDRKKAISTINSLLEKADRVYKQLIANKPALEILLLRIYEHGLLEKTGDENAGTTTASTVSSTNVNRAIQQLAQRYCTDCRASFDELSKIVQKVLASRKELVDYERRQRENRAKAASTSQIAQESLILKRQTPDDPRSPNLAVNVPGKCYGCASSAVEHCVTLLRALSTNTRYRLILCSQGLIRELVAYNLRHGNVRVRHDVRQLLCSLTRDNARATSDLNALLMEKIGTALKGHVTSPDLAAAVRHEVALLASSLQKEDSCWEQRLRCVLKLFLMGVNAKNSVVMESITLPCLRILQVLIKPEPFMSKKNKDRSVDSLATVNVAGGMNVGVDLKGWLTGDSKHSYKAWKQQMPAKVTDQNVPNISKIKKEDIHNHYLMEKYATRWREKTRHDIMHVKLLQSNWLRRVMFNPSSQAARTMACNVVEALCQIPSRRREVLDMLTAYLDDIGTAGESAAEFLTLYQNLISPVVWKHYLALKGLLPHIGNLITSEIEHLSYLEETTLNSDLSQGYALKMLTELLESFIEVDTIRQHYKSRLVGCVLNGYLCLRKLVVQRTKLIDETQEKLLELLEEMTTGTETETMSFMSVCVETVKKYGLDDLRTPVFIFERLCSVIYPEESDSSEFYITLEKDPQQEDFLQGRMLGNPYSSNEPGMGPLMRDIKNKICQDCELVALLEDDSGMELLVNNKIINLDLPVKDVYKKVWCTEINESEAMRIVYRMRGLLGDATEEFIENLDTKDNEEVDTEEVYKMANVMSECSGLEVMLERMATITDLSRGRSLLTVLIKLFGFCIKVKSNRNKLVDPEMGAIRVMLGVLRLALSTESPELLQAPAGGPTIIEQLLQIMETILAEAATKHQAEYAEFCKSCGEKEDISFLLSSASSVPMKNFSVLLPLLMRVVPFLTFGSQEKMESLINHFKPYLKFNEFDYEHTAEADLQLECFCMLTAGIECNVNGDQLKDLLVEKHVVQDALEYITAHAPPIKSALLGASEEWKEFTSKPALKYVLKLLTGLSQNHKTTQHLVSAECIPIIHRLEQVSSDERVGSLAENLMEAIKKNPSVAQKIEEVRKQTKDEKKRLAMAMREKQLGALGMSTNEKGQVTAKSSLLKNVEELGEESGLVCIICREGYKFQPTKVLGIYTFTKRCNAEDFENRARKTPGYSTVTHFNVVHVDCHMAAVRHARGRDEWESAALQNANTKCNGLLPLWGPQVPESAFASCLARHNTYLQECTGHRDVGYASTVHDLKLLLQKFAFEKSFSEDSGGGGPQSNMHLIPYLMHMILYVINTTRFVNSEEKNIINFLEMQKSKWVENCYELEGPLYWMTMCVIVFPASKWKKLRVNFLIRILLLAQSRHTNPQGTSNLTDNSVKDFNVYKSYLLFFGLIDGLYKKMFKKVAVTENEEWAVVLADFVRQNDQPLLEAGDSLLRFFEDDLVPVQSFAEFCDVLDFDISDPQSFLEDVLDMVDTHEH</sequence>
<feature type="compositionally biased region" description="Polar residues" evidence="8">
    <location>
        <begin position="3413"/>
        <end position="3425"/>
    </location>
</feature>
<feature type="compositionally biased region" description="Polar residues" evidence="8">
    <location>
        <begin position="597"/>
        <end position="625"/>
    </location>
</feature>
<dbReference type="GO" id="GO:0005516">
    <property type="term" value="F:calmodulin binding"/>
    <property type="evidence" value="ECO:0007669"/>
    <property type="project" value="UniProtKB-KW"/>
</dbReference>
<comment type="caution">
    <text evidence="10">The sequence shown here is derived from an EMBL/GenBank/DDBJ whole genome shotgun (WGS) entry which is preliminary data.</text>
</comment>
<evidence type="ECO:0000256" key="2">
    <source>
        <dbReference type="ARBA" id="ARBA00022723"/>
    </source>
</evidence>
<feature type="compositionally biased region" description="Polar residues" evidence="8">
    <location>
        <begin position="2679"/>
        <end position="2688"/>
    </location>
</feature>
<feature type="region of interest" description="Disordered" evidence="8">
    <location>
        <begin position="549"/>
        <end position="631"/>
    </location>
</feature>
<dbReference type="InterPro" id="IPR025704">
    <property type="entry name" value="E3_Ub_ligase_UBR4_C"/>
</dbReference>
<keyword evidence="4" id="KW-0862">Zinc</keyword>
<feature type="compositionally biased region" description="Acidic residues" evidence="8">
    <location>
        <begin position="559"/>
        <end position="578"/>
    </location>
</feature>
<protein>
    <recommendedName>
        <fullName evidence="9">UBR-type domain-containing protein</fullName>
    </recommendedName>
</protein>
<dbReference type="PANTHER" id="PTHR21725">
    <property type="entry name" value="E3 UBIQUITIN-PROTEIN LIGASE UBR4"/>
    <property type="match status" value="1"/>
</dbReference>
<dbReference type="InterPro" id="IPR047509">
    <property type="entry name" value="UBR4-like_UBR-box"/>
</dbReference>
<proteinExistence type="inferred from homology"/>
<dbReference type="GO" id="GO:0008270">
    <property type="term" value="F:zinc ion binding"/>
    <property type="evidence" value="ECO:0007669"/>
    <property type="project" value="UniProtKB-KW"/>
</dbReference>
<feature type="domain" description="UBR-type" evidence="9">
    <location>
        <begin position="1687"/>
        <end position="1760"/>
    </location>
</feature>
<dbReference type="Pfam" id="PF13764">
    <property type="entry name" value="E3_UbLigase_R4"/>
    <property type="match status" value="1"/>
</dbReference>
<dbReference type="InterPro" id="IPR045841">
    <property type="entry name" value="E3_UBR4_N"/>
</dbReference>
<evidence type="ECO:0000313" key="10">
    <source>
        <dbReference type="EMBL" id="KAG8188605.1"/>
    </source>
</evidence>
<feature type="compositionally biased region" description="Polar residues" evidence="8">
    <location>
        <begin position="2960"/>
        <end position="2973"/>
    </location>
</feature>
<feature type="compositionally biased region" description="Low complexity" evidence="8">
    <location>
        <begin position="2818"/>
        <end position="2837"/>
    </location>
</feature>
<dbReference type="InterPro" id="IPR045189">
    <property type="entry name" value="UBR4-like"/>
</dbReference>
<feature type="compositionally biased region" description="Low complexity" evidence="8">
    <location>
        <begin position="1795"/>
        <end position="1807"/>
    </location>
</feature>
<dbReference type="SUPFAM" id="SSF48371">
    <property type="entry name" value="ARM repeat"/>
    <property type="match status" value="3"/>
</dbReference>
<keyword evidence="2" id="KW-0479">Metal-binding</keyword>
<evidence type="ECO:0000256" key="8">
    <source>
        <dbReference type="SAM" id="MobiDB-lite"/>
    </source>
</evidence>
<feature type="compositionally biased region" description="Polar residues" evidence="8">
    <location>
        <begin position="2651"/>
        <end position="2669"/>
    </location>
</feature>
<feature type="region of interest" description="Disordered" evidence="8">
    <location>
        <begin position="3413"/>
        <end position="3443"/>
    </location>
</feature>
<dbReference type="InterPro" id="IPR056530">
    <property type="entry name" value="UBR4-like_dom"/>
</dbReference>
<dbReference type="Pfam" id="PF24079">
    <property type="entry name" value="UBR4"/>
    <property type="match status" value="1"/>
</dbReference>
<feature type="compositionally biased region" description="Polar residues" evidence="8">
    <location>
        <begin position="549"/>
        <end position="558"/>
    </location>
</feature>
<keyword evidence="11" id="KW-1185">Reference proteome</keyword>
<dbReference type="PROSITE" id="PS51157">
    <property type="entry name" value="ZF_UBR"/>
    <property type="match status" value="1"/>
</dbReference>
<evidence type="ECO:0000256" key="6">
    <source>
        <dbReference type="PROSITE-ProRule" id="PRU00508"/>
    </source>
</evidence>
<feature type="region of interest" description="Disordered" evidence="8">
    <location>
        <begin position="411"/>
        <end position="438"/>
    </location>
</feature>
<dbReference type="CDD" id="cd19680">
    <property type="entry name" value="UBR-box_UBR4"/>
    <property type="match status" value="1"/>
</dbReference>
<feature type="region of interest" description="Disordered" evidence="8">
    <location>
        <begin position="2651"/>
        <end position="2692"/>
    </location>
</feature>
<name>A0AAV6UWA1_9ARAC</name>
<dbReference type="InterPro" id="IPR016024">
    <property type="entry name" value="ARM-type_fold"/>
</dbReference>